<dbReference type="RefSeq" id="WP_108402746.1">
    <property type="nucleotide sequence ID" value="NZ_NESP01000001.1"/>
</dbReference>
<keyword evidence="8 11" id="KW-0067">ATP-binding</keyword>
<evidence type="ECO:0000256" key="8">
    <source>
        <dbReference type="ARBA" id="ARBA00022840"/>
    </source>
</evidence>
<organism evidence="13 14">
    <name type="scientific">Limnohabitans curvus</name>
    <dbReference type="NCBI Taxonomy" id="323423"/>
    <lineage>
        <taxon>Bacteria</taxon>
        <taxon>Pseudomonadati</taxon>
        <taxon>Pseudomonadota</taxon>
        <taxon>Betaproteobacteria</taxon>
        <taxon>Burkholderiales</taxon>
        <taxon>Comamonadaceae</taxon>
        <taxon>Limnohabitans</taxon>
    </lineage>
</organism>
<dbReference type="InterPro" id="IPR014729">
    <property type="entry name" value="Rossmann-like_a/b/a_fold"/>
</dbReference>
<dbReference type="Pfam" id="PF01467">
    <property type="entry name" value="CTP_transf_like"/>
    <property type="match status" value="1"/>
</dbReference>
<accession>A0A315ETW1</accession>
<comment type="similarity">
    <text evidence="3 11">Belongs to the NadD family.</text>
</comment>
<keyword evidence="4 11" id="KW-0662">Pyridine nucleotide biosynthesis</keyword>
<evidence type="ECO:0000259" key="12">
    <source>
        <dbReference type="Pfam" id="PF01467"/>
    </source>
</evidence>
<dbReference type="CDD" id="cd02165">
    <property type="entry name" value="NMNAT"/>
    <property type="match status" value="1"/>
</dbReference>
<keyword evidence="5 11" id="KW-0808">Transferase</keyword>
<dbReference type="UniPathway" id="UPA00253">
    <property type="reaction ID" value="UER00332"/>
</dbReference>
<evidence type="ECO:0000313" key="14">
    <source>
        <dbReference type="Proteomes" id="UP000251341"/>
    </source>
</evidence>
<evidence type="ECO:0000256" key="5">
    <source>
        <dbReference type="ARBA" id="ARBA00022679"/>
    </source>
</evidence>
<comment type="caution">
    <text evidence="13">The sequence shown here is derived from an EMBL/GenBank/DDBJ whole genome shotgun (WGS) entry which is preliminary data.</text>
</comment>
<dbReference type="GO" id="GO:0005524">
    <property type="term" value="F:ATP binding"/>
    <property type="evidence" value="ECO:0007669"/>
    <property type="project" value="UniProtKB-KW"/>
</dbReference>
<dbReference type="HAMAP" id="MF_00244">
    <property type="entry name" value="NaMN_adenylyltr"/>
    <property type="match status" value="1"/>
</dbReference>
<keyword evidence="14" id="KW-1185">Reference proteome</keyword>
<evidence type="ECO:0000256" key="9">
    <source>
        <dbReference type="ARBA" id="ARBA00023027"/>
    </source>
</evidence>
<dbReference type="InterPro" id="IPR005248">
    <property type="entry name" value="NadD/NMNAT"/>
</dbReference>
<dbReference type="PANTHER" id="PTHR39321:SF3">
    <property type="entry name" value="PHOSPHOPANTETHEINE ADENYLYLTRANSFERASE"/>
    <property type="match status" value="1"/>
</dbReference>
<evidence type="ECO:0000256" key="11">
    <source>
        <dbReference type="HAMAP-Rule" id="MF_00244"/>
    </source>
</evidence>
<feature type="domain" description="Cytidyltransferase-like" evidence="12">
    <location>
        <begin position="10"/>
        <end position="173"/>
    </location>
</feature>
<keyword evidence="6 11" id="KW-0548">Nucleotidyltransferase</keyword>
<evidence type="ECO:0000256" key="10">
    <source>
        <dbReference type="ARBA" id="ARBA00048721"/>
    </source>
</evidence>
<comment type="catalytic activity">
    <reaction evidence="10 11">
        <text>nicotinate beta-D-ribonucleotide + ATP + H(+) = deamido-NAD(+) + diphosphate</text>
        <dbReference type="Rhea" id="RHEA:22860"/>
        <dbReference type="ChEBI" id="CHEBI:15378"/>
        <dbReference type="ChEBI" id="CHEBI:30616"/>
        <dbReference type="ChEBI" id="CHEBI:33019"/>
        <dbReference type="ChEBI" id="CHEBI:57502"/>
        <dbReference type="ChEBI" id="CHEBI:58437"/>
        <dbReference type="EC" id="2.7.7.18"/>
    </reaction>
</comment>
<dbReference type="SUPFAM" id="SSF52374">
    <property type="entry name" value="Nucleotidylyl transferase"/>
    <property type="match status" value="1"/>
</dbReference>
<protein>
    <recommendedName>
        <fullName evidence="11">Probable nicotinate-nucleotide adenylyltransferase</fullName>
        <ecNumber evidence="11">2.7.7.18</ecNumber>
    </recommendedName>
    <alternativeName>
        <fullName evidence="11">Deamido-NAD(+) diphosphorylase</fullName>
    </alternativeName>
    <alternativeName>
        <fullName evidence="11">Deamido-NAD(+) pyrophosphorylase</fullName>
    </alternativeName>
    <alternativeName>
        <fullName evidence="11">Nicotinate mononucleotide adenylyltransferase</fullName>
        <shortName evidence="11">NaMN adenylyltransferase</shortName>
    </alternativeName>
</protein>
<comment type="pathway">
    <text evidence="2 11">Cofactor biosynthesis; NAD(+) biosynthesis; deamido-NAD(+) from nicotinate D-ribonucleotide: step 1/1.</text>
</comment>
<dbReference type="NCBIfam" id="TIGR00482">
    <property type="entry name" value="nicotinate (nicotinamide) nucleotide adenylyltransferase"/>
    <property type="match status" value="1"/>
</dbReference>
<evidence type="ECO:0000256" key="1">
    <source>
        <dbReference type="ARBA" id="ARBA00002324"/>
    </source>
</evidence>
<dbReference type="Proteomes" id="UP000251341">
    <property type="component" value="Unassembled WGS sequence"/>
</dbReference>
<evidence type="ECO:0000256" key="2">
    <source>
        <dbReference type="ARBA" id="ARBA00005019"/>
    </source>
</evidence>
<evidence type="ECO:0000256" key="7">
    <source>
        <dbReference type="ARBA" id="ARBA00022741"/>
    </source>
</evidence>
<comment type="function">
    <text evidence="1 11">Catalyzes the reversible adenylation of nicotinate mononucleotide (NaMN) to nicotinic acid adenine dinucleotide (NaAD).</text>
</comment>
<keyword evidence="9 11" id="KW-0520">NAD</keyword>
<evidence type="ECO:0000256" key="3">
    <source>
        <dbReference type="ARBA" id="ARBA00009014"/>
    </source>
</evidence>
<gene>
    <name evidence="11" type="primary">nadD</name>
    <name evidence="13" type="ORF">B9Z44_00100</name>
</gene>
<evidence type="ECO:0000313" key="13">
    <source>
        <dbReference type="EMBL" id="PUE60629.1"/>
    </source>
</evidence>
<proteinExistence type="inferred from homology"/>
<dbReference type="Gene3D" id="3.40.50.620">
    <property type="entry name" value="HUPs"/>
    <property type="match status" value="1"/>
</dbReference>
<dbReference type="GO" id="GO:0004515">
    <property type="term" value="F:nicotinate-nucleotide adenylyltransferase activity"/>
    <property type="evidence" value="ECO:0007669"/>
    <property type="project" value="UniProtKB-UniRule"/>
</dbReference>
<dbReference type="EC" id="2.7.7.18" evidence="11"/>
<sequence length="204" mass="22833">MTQHPKRLGIFGGSFDPPHIAHLALAKHAIAQFHLNELRIIPTGDAWHKTRTLTASPHRLAMTRLAFAEVPQAVVDPREIDRQGASYTFDTLQELKVEQPEADLYLFIGADQANAFKTWHRWQEILGLATVVVAQRPLDGQGGMASQWHNAVSPDVLRLDMPSLNVSATEIRAHVAQGTHADPKMHAWLPAAVQHYIEKHSLYR</sequence>
<dbReference type="NCBIfam" id="TIGR00125">
    <property type="entry name" value="cyt_tran_rel"/>
    <property type="match status" value="1"/>
</dbReference>
<dbReference type="EMBL" id="NESP01000001">
    <property type="protein sequence ID" value="PUE60629.1"/>
    <property type="molecule type" value="Genomic_DNA"/>
</dbReference>
<keyword evidence="7 11" id="KW-0547">Nucleotide-binding</keyword>
<evidence type="ECO:0000256" key="4">
    <source>
        <dbReference type="ARBA" id="ARBA00022642"/>
    </source>
</evidence>
<reference evidence="13 14" key="1">
    <citation type="submission" date="2017-04" db="EMBL/GenBank/DDBJ databases">
        <title>Unexpected and diverse lifestyles within the genus Limnohabitans.</title>
        <authorList>
            <person name="Kasalicky V."/>
            <person name="Mehrshad M."/>
            <person name="Andrei S.-A."/>
            <person name="Salcher M."/>
            <person name="Kratochvilova H."/>
            <person name="Simek K."/>
            <person name="Ghai R."/>
        </authorList>
    </citation>
    <scope>NUCLEOTIDE SEQUENCE [LARGE SCALE GENOMIC DNA]</scope>
    <source>
        <strain evidence="13 14">MWH-C5</strain>
    </source>
</reference>
<dbReference type="PANTHER" id="PTHR39321">
    <property type="entry name" value="NICOTINATE-NUCLEOTIDE ADENYLYLTRANSFERASE-RELATED"/>
    <property type="match status" value="1"/>
</dbReference>
<name>A0A315ETW1_9BURK</name>
<dbReference type="GO" id="GO:0009435">
    <property type="term" value="P:NAD+ biosynthetic process"/>
    <property type="evidence" value="ECO:0007669"/>
    <property type="project" value="UniProtKB-UniRule"/>
</dbReference>
<dbReference type="NCBIfam" id="NF000840">
    <property type="entry name" value="PRK00071.1-3"/>
    <property type="match status" value="1"/>
</dbReference>
<dbReference type="InterPro" id="IPR004821">
    <property type="entry name" value="Cyt_trans-like"/>
</dbReference>
<dbReference type="AlphaFoldDB" id="A0A315ETW1"/>
<evidence type="ECO:0000256" key="6">
    <source>
        <dbReference type="ARBA" id="ARBA00022695"/>
    </source>
</evidence>